<gene>
    <name evidence="1" type="ORF">ALC62_06930</name>
</gene>
<feature type="non-terminal residue" evidence="1">
    <location>
        <position position="1"/>
    </location>
</feature>
<name>A0A151II60_9HYME</name>
<dbReference type="PANTHER" id="PTHR46579:SF1">
    <property type="entry name" value="F5_8 TYPE C DOMAIN-CONTAINING PROTEIN"/>
    <property type="match status" value="1"/>
</dbReference>
<proteinExistence type="predicted"/>
<dbReference type="PANTHER" id="PTHR46579">
    <property type="entry name" value="F5/8 TYPE C DOMAIN-CONTAINING PROTEIN-RELATED"/>
    <property type="match status" value="1"/>
</dbReference>
<organism evidence="1 2">
    <name type="scientific">Cyphomyrmex costatus</name>
    <dbReference type="NCBI Taxonomy" id="456900"/>
    <lineage>
        <taxon>Eukaryota</taxon>
        <taxon>Metazoa</taxon>
        <taxon>Ecdysozoa</taxon>
        <taxon>Arthropoda</taxon>
        <taxon>Hexapoda</taxon>
        <taxon>Insecta</taxon>
        <taxon>Pterygota</taxon>
        <taxon>Neoptera</taxon>
        <taxon>Endopterygota</taxon>
        <taxon>Hymenoptera</taxon>
        <taxon>Apocrita</taxon>
        <taxon>Aculeata</taxon>
        <taxon>Formicoidea</taxon>
        <taxon>Formicidae</taxon>
        <taxon>Myrmicinae</taxon>
        <taxon>Cyphomyrmex</taxon>
    </lineage>
</organism>
<accession>A0A151II60</accession>
<sequence length="339" mass="39601">NVFLQPFVEQANKLSLCGFHWNHNGKDVISKVIPLCAVVDSVARFQMLNMSGINAYYACTFCYQKAEHTVKGQRFPVCTHKALERTTESTIKDMEEAYEKRNERGTKKKYIKGVKGPTVLLQLHFFNLISGFVPDYMHCVLLGVIRLHMELVFDSTRKRFWKNMRDNNEIGIKHLIAAIDKRFTNICSLSSITRSVRSLSQIKIWKASEWRSWLVFYCIPCLKDFLKKKYLRHLAMLSKAINLLLQKSVTKENAIEAHKGHRYKLLLNYVYLFNKYFGDTSMVLNVHLLTHIVQGVLNWGPLWTHNAFIYEGENRHLLQLLKSPVAGFSKRFIDYCHYR</sequence>
<evidence type="ECO:0000313" key="1">
    <source>
        <dbReference type="EMBL" id="KYN02250.1"/>
    </source>
</evidence>
<evidence type="ECO:0000313" key="2">
    <source>
        <dbReference type="Proteomes" id="UP000078542"/>
    </source>
</evidence>
<keyword evidence="2" id="KW-1185">Reference proteome</keyword>
<dbReference type="Proteomes" id="UP000078542">
    <property type="component" value="Unassembled WGS sequence"/>
</dbReference>
<dbReference type="EMBL" id="KQ977510">
    <property type="protein sequence ID" value="KYN02250.1"/>
    <property type="molecule type" value="Genomic_DNA"/>
</dbReference>
<reference evidence="1 2" key="1">
    <citation type="submission" date="2016-03" db="EMBL/GenBank/DDBJ databases">
        <title>Cyphomyrmex costatus WGS genome.</title>
        <authorList>
            <person name="Nygaard S."/>
            <person name="Hu H."/>
            <person name="Boomsma J."/>
            <person name="Zhang G."/>
        </authorList>
    </citation>
    <scope>NUCLEOTIDE SEQUENCE [LARGE SCALE GENOMIC DNA]</scope>
    <source>
        <strain evidence="1">MS0001</strain>
        <tissue evidence="1">Whole body</tissue>
    </source>
</reference>
<dbReference type="AlphaFoldDB" id="A0A151II60"/>
<protein>
    <recommendedName>
        <fullName evidence="3">DUF4218 domain-containing protein</fullName>
    </recommendedName>
</protein>
<dbReference type="STRING" id="456900.A0A151II60"/>
<evidence type="ECO:0008006" key="3">
    <source>
        <dbReference type="Google" id="ProtNLM"/>
    </source>
</evidence>